<reference evidence="1" key="1">
    <citation type="submission" date="2019-04" db="EMBL/GenBank/DDBJ databases">
        <authorList>
            <consortium name="Science for Life Laboratories"/>
        </authorList>
    </citation>
    <scope>NUCLEOTIDE SEQUENCE</scope>
    <source>
        <strain evidence="1">MBLW1</strain>
    </source>
</reference>
<evidence type="ECO:0000313" key="2">
    <source>
        <dbReference type="Proteomes" id="UP000464378"/>
    </source>
</evidence>
<dbReference type="EMBL" id="LR593887">
    <property type="protein sequence ID" value="VTR97078.1"/>
    <property type="molecule type" value="Genomic_DNA"/>
</dbReference>
<evidence type="ECO:0000313" key="1">
    <source>
        <dbReference type="EMBL" id="VIP00830.1"/>
    </source>
</evidence>
<dbReference type="KEGG" id="tim:GMBLW1_31300"/>
<dbReference type="AlphaFoldDB" id="A0A6C2YH28"/>
<protein>
    <submittedName>
        <fullName evidence="1">Uncharacterized protein</fullName>
    </submittedName>
</protein>
<keyword evidence="2" id="KW-1185">Reference proteome</keyword>
<dbReference type="InParanoid" id="A0A6C2YH28"/>
<dbReference type="EMBL" id="LR586016">
    <property type="protein sequence ID" value="VIP00830.1"/>
    <property type="molecule type" value="Genomic_DNA"/>
</dbReference>
<sequence>MNFTVEPHVGALPIRFGMTPSEVAAVAGPATSILPGAMGGTAESRPNIMIGYTEGNTVYEINCHVGTSLIYQGVDLLSIENPIQFLRQYDPNPILWVGFVVFLELGIQLYGFHDSDESQKAISLILKDSISEYVDDFVPFDS</sequence>
<proteinExistence type="predicted"/>
<dbReference type="Proteomes" id="UP000464378">
    <property type="component" value="Chromosome"/>
</dbReference>
<name>A0A6C2YH28_9BACT</name>
<accession>A0A6C2YH28</accession>
<gene>
    <name evidence="1" type="ORF">GMBLW1_31300</name>
</gene>
<organism evidence="1">
    <name type="scientific">Tuwongella immobilis</name>
    <dbReference type="NCBI Taxonomy" id="692036"/>
    <lineage>
        <taxon>Bacteria</taxon>
        <taxon>Pseudomonadati</taxon>
        <taxon>Planctomycetota</taxon>
        <taxon>Planctomycetia</taxon>
        <taxon>Gemmatales</taxon>
        <taxon>Gemmataceae</taxon>
        <taxon>Tuwongella</taxon>
    </lineage>
</organism>
<dbReference type="RefSeq" id="WP_162656000.1">
    <property type="nucleotide sequence ID" value="NZ_LR593887.1"/>
</dbReference>